<dbReference type="EMBL" id="JBHGPK010000001">
    <property type="protein sequence ID" value="MFC2248020.1"/>
    <property type="molecule type" value="Genomic_DNA"/>
</dbReference>
<gene>
    <name evidence="1" type="ORF">ACETRX_00190</name>
</gene>
<protein>
    <recommendedName>
        <fullName evidence="3">Secreted protein</fullName>
    </recommendedName>
</protein>
<evidence type="ECO:0000313" key="2">
    <source>
        <dbReference type="Proteomes" id="UP001595190"/>
    </source>
</evidence>
<evidence type="ECO:0008006" key="3">
    <source>
        <dbReference type="Google" id="ProtNLM"/>
    </source>
</evidence>
<organism evidence="1 2">
    <name type="scientific">Labrys neptuniae</name>
    <dbReference type="NCBI Taxonomy" id="376174"/>
    <lineage>
        <taxon>Bacteria</taxon>
        <taxon>Pseudomonadati</taxon>
        <taxon>Pseudomonadota</taxon>
        <taxon>Alphaproteobacteria</taxon>
        <taxon>Hyphomicrobiales</taxon>
        <taxon>Xanthobacteraceae</taxon>
        <taxon>Labrys</taxon>
    </lineage>
</organism>
<name>A0ABV6Z755_9HYPH</name>
<sequence length="101" mass="10928">MLVVPPWNVFLVSVLGGVVLLALTPTKGAQPASKTDIPNATMKFRNIVTSAVENYLILVVLCFDRPTVPFRITVKCARNDSRPSCWNPSQATMKAATVTAP</sequence>
<reference evidence="1 2" key="1">
    <citation type="submission" date="2024-09" db="EMBL/GenBank/DDBJ databases">
        <title>Description of Labrys sedimenti sp. nov., isolated from a diclofenac-degrading enrichment culture, and genome-based reclassification of Labrys portucalensis as a later heterotypic synonym of Labrys neptuniae.</title>
        <authorList>
            <person name="Tancsics A."/>
            <person name="Csepanyi A."/>
        </authorList>
    </citation>
    <scope>NUCLEOTIDE SEQUENCE [LARGE SCALE GENOMIC DNA]</scope>
    <source>
        <strain evidence="1 2">LMG 23412</strain>
    </source>
</reference>
<accession>A0ABV6Z755</accession>
<comment type="caution">
    <text evidence="1">The sequence shown here is derived from an EMBL/GenBank/DDBJ whole genome shotgun (WGS) entry which is preliminary data.</text>
</comment>
<evidence type="ECO:0000313" key="1">
    <source>
        <dbReference type="EMBL" id="MFC2248020.1"/>
    </source>
</evidence>
<dbReference type="Proteomes" id="UP001595190">
    <property type="component" value="Unassembled WGS sequence"/>
</dbReference>
<dbReference type="RefSeq" id="WP_394307821.1">
    <property type="nucleotide sequence ID" value="NZ_JBHGPK010000001.1"/>
</dbReference>
<proteinExistence type="predicted"/>